<keyword evidence="1" id="KW-0507">mRNA processing</keyword>
<dbReference type="EMBL" id="JAPEVG010000617">
    <property type="protein sequence ID" value="KAJ8456927.1"/>
    <property type="molecule type" value="Genomic_DNA"/>
</dbReference>
<protein>
    <recommendedName>
        <fullName evidence="4">CCHC-type domain-containing protein</fullName>
    </recommendedName>
</protein>
<organism evidence="5 6">
    <name type="scientific">Trametes cubensis</name>
    <dbReference type="NCBI Taxonomy" id="1111947"/>
    <lineage>
        <taxon>Eukaryota</taxon>
        <taxon>Fungi</taxon>
        <taxon>Dikarya</taxon>
        <taxon>Basidiomycota</taxon>
        <taxon>Agaricomycotina</taxon>
        <taxon>Agaricomycetes</taxon>
        <taxon>Polyporales</taxon>
        <taxon>Polyporaceae</taxon>
        <taxon>Trametes</taxon>
    </lineage>
</organism>
<comment type="caution">
    <text evidence="5">The sequence shown here is derived from an EMBL/GenBank/DDBJ whole genome shotgun (WGS) entry which is preliminary data.</text>
</comment>
<feature type="domain" description="CCHC-type" evidence="4">
    <location>
        <begin position="1143"/>
        <end position="1158"/>
    </location>
</feature>
<dbReference type="InterPro" id="IPR001878">
    <property type="entry name" value="Znf_CCHC"/>
</dbReference>
<keyword evidence="2" id="KW-0863">Zinc-finger</keyword>
<evidence type="ECO:0000256" key="3">
    <source>
        <dbReference type="SAM" id="MobiDB-lite"/>
    </source>
</evidence>
<dbReference type="Pfam" id="PF00098">
    <property type="entry name" value="zf-CCHC"/>
    <property type="match status" value="1"/>
</dbReference>
<dbReference type="InterPro" id="IPR040521">
    <property type="entry name" value="KDZ"/>
</dbReference>
<dbReference type="SMART" id="SM00343">
    <property type="entry name" value="ZnF_C2HC"/>
    <property type="match status" value="1"/>
</dbReference>
<dbReference type="Pfam" id="PF18758">
    <property type="entry name" value="KDZ"/>
    <property type="match status" value="1"/>
</dbReference>
<evidence type="ECO:0000256" key="1">
    <source>
        <dbReference type="ARBA" id="ARBA00022664"/>
    </source>
</evidence>
<dbReference type="GO" id="GO:0006397">
    <property type="term" value="P:mRNA processing"/>
    <property type="evidence" value="ECO:0007669"/>
    <property type="project" value="UniProtKB-KW"/>
</dbReference>
<sequence>MNSAVHCYNSCCQLDDDAAQPHCDDSPFFTPETAHAHEYDGQAGLEERAVHYINSDEPLKLWIPRRDVYLDELLRHDGRGSYTRALCPMCLDEAPAVIRCEDCSPGPLLCPGCCVRAHIRCPFHRVPRWEGRAYRKTSLKELGLVIQLGHEGELGGCSNPIPRASFTVVDISGRHTVPVNFCGCDRAGDAGDHVQQLLRYKLYPATDIDPNTAFTFPLLQHYHIQSLQGKISMYDYYTSVERLTDNTGTAKCNDRYKGFMRVVAQWQHLKRLKFLYVMAIAIDACFRLQRRVVSSEEKDPILGSGWGYFVEDTEFKAVLSEYGDQEEMSNCVGLSAIDHANTKFSKGYAATGIGAVVCARHEFWLANGAGDLQKGERYINMDYVFVSSMREWLIVKKIVSYDIACQWSRHIEERIAMLPSHLQIPVPEGSITYVIPKLHHRSHEQKDHAQYSLNLRPGCARTDGEGIERHWWWIQPIANSTKVMGPGMRQGVLEDQWGYSNWRKTVDLVWTLSSRLKDAIRQLAEHKTLFDDLTQTLDRARCAEWEEMAQKWEVDPSLHDDPYLIANQGLTVSETVQELSREEQKASATPGFIAVHNVSMLGFINLGLEIETQQSHIADNARSAPPSKLAELHERRTSLRRKIQRFRDLQGVYMPTALPVLSENAACRTDVEEVEKIRLGLPSEINESRRAIVCSARLVEMEARLREAQCRDALQDLRNKLHTIRQLYNYKHLNDVRKERAVQRYRRARQAKLALSGAGDWEHELRVLKDHHIRGIEDDDPRAVAKRKRKRGDDPGPAEGHRRISWIWHAADQDGSAEEVSLLPEEMRRVLATYSYEQRRWTARIAARPSASSALREGLVSYAVKQAAIRSAMSNVFRRICLPVASGSSPTVCRDWILEDCGEDSAEVAAEEEGDDLKDFLILYHLDGQGKGKIKDPEVFNGDRDKTRSFLNQLFLLFTARPHDSVNDYTKVATALSFMEGDNINYWKGIHNSAVFKRNFLLAFAPVDKVDDSMVNLMTIKLKDYSSVNEFNARFMDLALKGKILDPAAQLALYKNALPEYLLKKISMLYPPLTSIREWMTRTKEVDHSYHLTEKILANCRGCKAKTSKTRKNVKMVNVKDDSLDTNKLSVKERQELQDKGSCFRCRKPGHISRDCPSKPKKPSKPVSWKVQQVTDKDLEDESEEISDEEDDKEEEDNNSINALRAMNFEMGF</sequence>
<accession>A0AAD7X7G7</accession>
<evidence type="ECO:0000259" key="4">
    <source>
        <dbReference type="PROSITE" id="PS50158"/>
    </source>
</evidence>
<evidence type="ECO:0000256" key="2">
    <source>
        <dbReference type="PROSITE-ProRule" id="PRU00047"/>
    </source>
</evidence>
<reference evidence="5" key="1">
    <citation type="submission" date="2022-11" db="EMBL/GenBank/DDBJ databases">
        <title>Genome Sequence of Cubamyces cubensis.</title>
        <authorList>
            <person name="Buettner E."/>
        </authorList>
    </citation>
    <scope>NUCLEOTIDE SEQUENCE</scope>
    <source>
        <strain evidence="5">MPL-01</strain>
    </source>
</reference>
<dbReference type="CDD" id="cd19757">
    <property type="entry name" value="Bbox1"/>
    <property type="match status" value="1"/>
</dbReference>
<keyword evidence="6" id="KW-1185">Reference proteome</keyword>
<dbReference type="PROSITE" id="PS50158">
    <property type="entry name" value="ZF_CCHC"/>
    <property type="match status" value="1"/>
</dbReference>
<feature type="compositionally biased region" description="Basic and acidic residues" evidence="3">
    <location>
        <begin position="791"/>
        <end position="800"/>
    </location>
</feature>
<evidence type="ECO:0000313" key="6">
    <source>
        <dbReference type="Proteomes" id="UP001215151"/>
    </source>
</evidence>
<feature type="region of interest" description="Disordered" evidence="3">
    <location>
        <begin position="778"/>
        <end position="800"/>
    </location>
</feature>
<keyword evidence="2" id="KW-0862">Zinc</keyword>
<gene>
    <name evidence="5" type="ORF">ONZ51_g11830</name>
</gene>
<dbReference type="PANTHER" id="PTHR33104:SF2">
    <property type="entry name" value="CXC3 LIKE CYSTEINE CLUSTER DOMAIN-CONTAINING PROTEIN"/>
    <property type="match status" value="1"/>
</dbReference>
<proteinExistence type="predicted"/>
<dbReference type="SUPFAM" id="SSF57756">
    <property type="entry name" value="Retrovirus zinc finger-like domains"/>
    <property type="match status" value="1"/>
</dbReference>
<dbReference type="AlphaFoldDB" id="A0AAD7X7G7"/>
<dbReference type="Gene3D" id="4.10.60.10">
    <property type="entry name" value="Zinc finger, CCHC-type"/>
    <property type="match status" value="1"/>
</dbReference>
<dbReference type="PANTHER" id="PTHR33104">
    <property type="entry name" value="SI:DKEY-29D5.2"/>
    <property type="match status" value="1"/>
</dbReference>
<keyword evidence="2" id="KW-0479">Metal-binding</keyword>
<dbReference type="InterPro" id="IPR041457">
    <property type="entry name" value="CxC2_KDZ-assoc"/>
</dbReference>
<evidence type="ECO:0000313" key="5">
    <source>
        <dbReference type="EMBL" id="KAJ8456927.1"/>
    </source>
</evidence>
<feature type="compositionally biased region" description="Acidic residues" evidence="3">
    <location>
        <begin position="1178"/>
        <end position="1198"/>
    </location>
</feature>
<dbReference type="InterPro" id="IPR036875">
    <property type="entry name" value="Znf_CCHC_sf"/>
</dbReference>
<dbReference type="Proteomes" id="UP001215151">
    <property type="component" value="Unassembled WGS sequence"/>
</dbReference>
<dbReference type="Pfam" id="PF18803">
    <property type="entry name" value="CxC2"/>
    <property type="match status" value="1"/>
</dbReference>
<dbReference type="GO" id="GO:0008270">
    <property type="term" value="F:zinc ion binding"/>
    <property type="evidence" value="ECO:0007669"/>
    <property type="project" value="UniProtKB-KW"/>
</dbReference>
<dbReference type="GO" id="GO:0003676">
    <property type="term" value="F:nucleic acid binding"/>
    <property type="evidence" value="ECO:0007669"/>
    <property type="project" value="InterPro"/>
</dbReference>
<feature type="region of interest" description="Disordered" evidence="3">
    <location>
        <begin position="1151"/>
        <end position="1213"/>
    </location>
</feature>
<name>A0AAD7X7G7_9APHY</name>